<evidence type="ECO:0000256" key="3">
    <source>
        <dbReference type="ARBA" id="ARBA00035646"/>
    </source>
</evidence>
<accession>A0A419V8G2</accession>
<dbReference type="Proteomes" id="UP000285120">
    <property type="component" value="Unassembled WGS sequence"/>
</dbReference>
<feature type="region of interest" description="Disordered" evidence="4">
    <location>
        <begin position="101"/>
        <end position="121"/>
    </location>
</feature>
<dbReference type="InterPro" id="IPR000638">
    <property type="entry name" value="Gas-vesicle_GvpA-like"/>
</dbReference>
<protein>
    <submittedName>
        <fullName evidence="5">Gas vesicle protein GvpA/GvpJ/GvpM family</fullName>
    </submittedName>
</protein>
<dbReference type="AlphaFoldDB" id="A0A419V8G2"/>
<dbReference type="Pfam" id="PF00741">
    <property type="entry name" value="Gas_vesicle"/>
    <property type="match status" value="1"/>
</dbReference>
<comment type="caution">
    <text evidence="5">The sequence shown here is derived from an EMBL/GenBank/DDBJ whole genome shotgun (WGS) entry which is preliminary data.</text>
</comment>
<keyword evidence="1" id="KW-0304">Gas vesicle</keyword>
<proteinExistence type="inferred from homology"/>
<sequence>MASNDRHHPASNRPAQVNASNSGSSSLVDVLETVLDKGVVIAGDIKLNIAEVELLTIKIRLLVASVDKAEEMGIDWWRHDPHYSSQAMEVVQENKALHERIRQLEEANGTQQEEETEESNK</sequence>
<evidence type="ECO:0000256" key="4">
    <source>
        <dbReference type="SAM" id="MobiDB-lite"/>
    </source>
</evidence>
<feature type="compositionally biased region" description="Acidic residues" evidence="4">
    <location>
        <begin position="112"/>
        <end position="121"/>
    </location>
</feature>
<evidence type="ECO:0000313" key="6">
    <source>
        <dbReference type="Proteomes" id="UP000285120"/>
    </source>
</evidence>
<comment type="similarity">
    <text evidence="3">Belongs to the gas vesicle GvpA family.</text>
</comment>
<dbReference type="GO" id="GO:0012506">
    <property type="term" value="C:vesicle membrane"/>
    <property type="evidence" value="ECO:0007669"/>
    <property type="project" value="InterPro"/>
</dbReference>
<organism evidence="5 6">
    <name type="scientific">Sinobaca qinghaiensis</name>
    <dbReference type="NCBI Taxonomy" id="342944"/>
    <lineage>
        <taxon>Bacteria</taxon>
        <taxon>Bacillati</taxon>
        <taxon>Bacillota</taxon>
        <taxon>Bacilli</taxon>
        <taxon>Bacillales</taxon>
        <taxon>Sporolactobacillaceae</taxon>
        <taxon>Sinobaca</taxon>
    </lineage>
</organism>
<dbReference type="PROSITE" id="PS00234">
    <property type="entry name" value="GAS_VESICLE_A_1"/>
    <property type="match status" value="1"/>
</dbReference>
<dbReference type="EMBL" id="RAPK01000006">
    <property type="protein sequence ID" value="RKD76243.1"/>
    <property type="molecule type" value="Genomic_DNA"/>
</dbReference>
<dbReference type="PANTHER" id="PTHR35344:SF4">
    <property type="entry name" value="GAS VESICLE PROTEIN A1"/>
    <property type="match status" value="1"/>
</dbReference>
<dbReference type="PANTHER" id="PTHR35344">
    <property type="entry name" value="GAS VESICLE STRUCTURAL PROTEIN 2-RELATED"/>
    <property type="match status" value="1"/>
</dbReference>
<evidence type="ECO:0000313" key="5">
    <source>
        <dbReference type="EMBL" id="RKD76243.1"/>
    </source>
</evidence>
<evidence type="ECO:0000256" key="1">
    <source>
        <dbReference type="ARBA" id="ARBA00022987"/>
    </source>
</evidence>
<dbReference type="InterPro" id="IPR050530">
    <property type="entry name" value="GvpA"/>
</dbReference>
<dbReference type="RefSeq" id="WP_120191657.1">
    <property type="nucleotide sequence ID" value="NZ_RAPK01000006.1"/>
</dbReference>
<reference evidence="5 6" key="1">
    <citation type="submission" date="2018-09" db="EMBL/GenBank/DDBJ databases">
        <title>Genomic Encyclopedia of Archaeal and Bacterial Type Strains, Phase II (KMG-II): from individual species to whole genera.</title>
        <authorList>
            <person name="Goeker M."/>
        </authorList>
    </citation>
    <scope>NUCLEOTIDE SEQUENCE [LARGE SCALE GENOMIC DNA]</scope>
    <source>
        <strain evidence="5 6">DSM 17008</strain>
    </source>
</reference>
<feature type="compositionally biased region" description="Polar residues" evidence="4">
    <location>
        <begin position="13"/>
        <end position="24"/>
    </location>
</feature>
<keyword evidence="6" id="KW-1185">Reference proteome</keyword>
<feature type="region of interest" description="Disordered" evidence="4">
    <location>
        <begin position="1"/>
        <end position="24"/>
    </location>
</feature>
<dbReference type="GO" id="GO:0031411">
    <property type="term" value="C:gas vesicle"/>
    <property type="evidence" value="ECO:0007669"/>
    <property type="project" value="UniProtKB-SubCell"/>
</dbReference>
<evidence type="ECO:0000256" key="2">
    <source>
        <dbReference type="ARBA" id="ARBA00035108"/>
    </source>
</evidence>
<dbReference type="GO" id="GO:0005198">
    <property type="term" value="F:structural molecule activity"/>
    <property type="evidence" value="ECO:0007669"/>
    <property type="project" value="InterPro"/>
</dbReference>
<dbReference type="InterPro" id="IPR018493">
    <property type="entry name" value="GvpA-like_CS"/>
</dbReference>
<dbReference type="OrthoDB" id="532318at2"/>
<gene>
    <name evidence="5" type="ORF">ATL39_0458</name>
</gene>
<comment type="subcellular location">
    <subcellularLocation>
        <location evidence="2">Gas vesicle</location>
    </subcellularLocation>
</comment>
<name>A0A419V8G2_9BACL</name>